<keyword evidence="3" id="KW-1185">Reference proteome</keyword>
<evidence type="ECO:0000313" key="3">
    <source>
        <dbReference type="Proteomes" id="UP000006671"/>
    </source>
</evidence>
<gene>
    <name evidence="2" type="ORF">NAEGRDRAFT_47776</name>
</gene>
<reference evidence="2 3" key="1">
    <citation type="journal article" date="2010" name="Cell">
        <title>The genome of Naegleria gruberi illuminates early eukaryotic versatility.</title>
        <authorList>
            <person name="Fritz-Laylin L.K."/>
            <person name="Prochnik S.E."/>
            <person name="Ginger M.L."/>
            <person name="Dacks J.B."/>
            <person name="Carpenter M.L."/>
            <person name="Field M.C."/>
            <person name="Kuo A."/>
            <person name="Paredez A."/>
            <person name="Chapman J."/>
            <person name="Pham J."/>
            <person name="Shu S."/>
            <person name="Neupane R."/>
            <person name="Cipriano M."/>
            <person name="Mancuso J."/>
            <person name="Tu H."/>
            <person name="Salamov A."/>
            <person name="Lindquist E."/>
            <person name="Shapiro H."/>
            <person name="Lucas S."/>
            <person name="Grigoriev I.V."/>
            <person name="Cande W.Z."/>
            <person name="Fulton C."/>
            <person name="Rokhsar D.S."/>
            <person name="Dawson S.C."/>
        </authorList>
    </citation>
    <scope>NUCLEOTIDE SEQUENCE [LARGE SCALE GENOMIC DNA]</scope>
    <source>
        <strain evidence="2 3">NEG-M</strain>
    </source>
</reference>
<evidence type="ECO:0000259" key="1">
    <source>
        <dbReference type="Pfam" id="PF00646"/>
    </source>
</evidence>
<dbReference type="InParanoid" id="D2V968"/>
<dbReference type="InterPro" id="IPR001810">
    <property type="entry name" value="F-box_dom"/>
</dbReference>
<organism evidence="3">
    <name type="scientific">Naegleria gruberi</name>
    <name type="common">Amoeba</name>
    <dbReference type="NCBI Taxonomy" id="5762"/>
    <lineage>
        <taxon>Eukaryota</taxon>
        <taxon>Discoba</taxon>
        <taxon>Heterolobosea</taxon>
        <taxon>Tetramitia</taxon>
        <taxon>Eutetramitia</taxon>
        <taxon>Vahlkampfiidae</taxon>
        <taxon>Naegleria</taxon>
    </lineage>
</organism>
<dbReference type="VEuPathDB" id="AmoebaDB:NAEGRDRAFT_47776"/>
<dbReference type="Proteomes" id="UP000006671">
    <property type="component" value="Unassembled WGS sequence"/>
</dbReference>
<protein>
    <recommendedName>
        <fullName evidence="1">F-box domain-containing protein</fullName>
    </recommendedName>
</protein>
<dbReference type="RefSeq" id="XP_002679402.1">
    <property type="nucleotide sequence ID" value="XM_002679356.1"/>
</dbReference>
<evidence type="ECO:0000313" key="2">
    <source>
        <dbReference type="EMBL" id="EFC46658.1"/>
    </source>
</evidence>
<dbReference type="Pfam" id="PF00646">
    <property type="entry name" value="F-box"/>
    <property type="match status" value="1"/>
</dbReference>
<dbReference type="InterPro" id="IPR036047">
    <property type="entry name" value="F-box-like_dom_sf"/>
</dbReference>
<accession>D2V968</accession>
<dbReference type="SUPFAM" id="SSF81383">
    <property type="entry name" value="F-box domain"/>
    <property type="match status" value="1"/>
</dbReference>
<name>D2V968_NAEGR</name>
<dbReference type="GeneID" id="8859993"/>
<dbReference type="EMBL" id="GG738858">
    <property type="protein sequence ID" value="EFC46658.1"/>
    <property type="molecule type" value="Genomic_DNA"/>
</dbReference>
<sequence>MSLLRHPLYDDLLQMLFLYLCPYQLASIQLVNKHWFTICRDENFARDYLHHFFQLNNDAKERLRILLSLGFEFNTSTDRSNIRGPSLVNNLKSHVELLNLLIKVYKTPGERGKYSKIGDIFASFNSRKKNNVKYLKEMVRKVNEANEMKYLLQDFESVKFMDICDIEFKIINAHCWVYLLSQDLKETECIIFSYCGFPVVLKFSLTDKGYVLINNLKYHMNRNDHAIGSNFYKNNSKYIVSNMQSVFDIGYEPVGYDGIDESFHHFELLDTIYRQLFLKVGQIVGCQKEEHDDDNDELWDSNELEEYATYQYGKNAVSSFSVKPPPKTKRKATFVNY</sequence>
<dbReference type="AlphaFoldDB" id="D2V968"/>
<feature type="domain" description="F-box" evidence="1">
    <location>
        <begin position="10"/>
        <end position="44"/>
    </location>
</feature>
<dbReference type="KEGG" id="ngr:NAEGRDRAFT_47776"/>
<proteinExistence type="predicted"/>